<dbReference type="PIRSF" id="PIRSF005536">
    <property type="entry name" value="Agal"/>
    <property type="match status" value="1"/>
</dbReference>
<dbReference type="GO" id="GO:0016052">
    <property type="term" value="P:carbohydrate catabolic process"/>
    <property type="evidence" value="ECO:0007669"/>
    <property type="project" value="InterPro"/>
</dbReference>
<evidence type="ECO:0000259" key="9">
    <source>
        <dbReference type="Pfam" id="PF16875"/>
    </source>
</evidence>
<evidence type="ECO:0000256" key="6">
    <source>
        <dbReference type="PIRSR" id="PIRSR005536-1"/>
    </source>
</evidence>
<dbReference type="Pfam" id="PF16875">
    <property type="entry name" value="Glyco_hydro_36N"/>
    <property type="match status" value="1"/>
</dbReference>
<feature type="domain" description="Glycosyl hydrolase family 36 C-terminal" evidence="8">
    <location>
        <begin position="650"/>
        <end position="725"/>
    </location>
</feature>
<dbReference type="GO" id="GO:0004557">
    <property type="term" value="F:alpha-galactosidase activity"/>
    <property type="evidence" value="ECO:0007669"/>
    <property type="project" value="UniProtKB-UniRule"/>
</dbReference>
<dbReference type="InterPro" id="IPR000111">
    <property type="entry name" value="Glyco_hydro_27/36_CS"/>
</dbReference>
<dbReference type="PROSITE" id="PS00512">
    <property type="entry name" value="ALPHA_GALACTOSIDASE"/>
    <property type="match status" value="1"/>
</dbReference>
<dbReference type="RefSeq" id="WP_065541829.1">
    <property type="nucleotide sequence ID" value="NZ_CP015405.2"/>
</dbReference>
<dbReference type="InterPro" id="IPR013780">
    <property type="entry name" value="Glyco_hydro_b"/>
</dbReference>
<dbReference type="InterPro" id="IPR002252">
    <property type="entry name" value="Glyco_hydro_36"/>
</dbReference>
<dbReference type="PRINTS" id="PR00743">
    <property type="entry name" value="GLHYDRLASE36"/>
</dbReference>
<feature type="binding site" evidence="7">
    <location>
        <position position="442"/>
    </location>
    <ligand>
        <name>substrate</name>
    </ligand>
</feature>
<dbReference type="InterPro" id="IPR013785">
    <property type="entry name" value="Aldolase_TIM"/>
</dbReference>
<evidence type="ECO:0000256" key="4">
    <source>
        <dbReference type="ARBA" id="ARBA00023295"/>
    </source>
</evidence>
<feature type="binding site" evidence="7">
    <location>
        <begin position="475"/>
        <end position="479"/>
    </location>
    <ligand>
        <name>substrate</name>
    </ligand>
</feature>
<feature type="active site" description="Proton donor" evidence="6">
    <location>
        <position position="547"/>
    </location>
</feature>
<reference evidence="10" key="1">
    <citation type="submission" date="2017-04" db="EMBL/GenBank/DDBJ databases">
        <title>Complete Genome Sequences of Twelve Strains of a Stable Defined Moderately Diverse Mouse Microbiota 2 (sDMDMm2).</title>
        <authorList>
            <person name="Uchimura Y."/>
            <person name="Wyss M."/>
            <person name="Brugiroux S."/>
            <person name="Limenitakis J.P."/>
            <person name="Stecher B."/>
            <person name="McCoy K.D."/>
            <person name="Macpherson A.J."/>
        </authorList>
    </citation>
    <scope>NUCLEOTIDE SEQUENCE</scope>
    <source>
        <strain evidence="10">YL58</strain>
    </source>
</reference>
<dbReference type="Pfam" id="PF16874">
    <property type="entry name" value="Glyco_hydro_36C"/>
    <property type="match status" value="1"/>
</dbReference>
<evidence type="ECO:0000313" key="11">
    <source>
        <dbReference type="Proteomes" id="UP000092574"/>
    </source>
</evidence>
<dbReference type="Pfam" id="PF02065">
    <property type="entry name" value="Melibiase"/>
    <property type="match status" value="1"/>
</dbReference>
<dbReference type="CDD" id="cd14791">
    <property type="entry name" value="GH36"/>
    <property type="match status" value="1"/>
</dbReference>
<dbReference type="FunFam" id="3.20.20.70:FF:000118">
    <property type="entry name" value="Alpha-galactosidase"/>
    <property type="match status" value="1"/>
</dbReference>
<dbReference type="Gene3D" id="3.20.20.70">
    <property type="entry name" value="Aldolase class I"/>
    <property type="match status" value="1"/>
</dbReference>
<evidence type="ECO:0000256" key="5">
    <source>
        <dbReference type="PIRNR" id="PIRNR005536"/>
    </source>
</evidence>
<dbReference type="AlphaFoldDB" id="A0A1C7IAT6"/>
<dbReference type="OrthoDB" id="9758822at2"/>
<dbReference type="InterPro" id="IPR050985">
    <property type="entry name" value="Alpha-glycosidase_related"/>
</dbReference>
<dbReference type="STRING" id="1796616.A4V09_07585"/>
<dbReference type="InterPro" id="IPR038417">
    <property type="entry name" value="Alpga-gal_N_sf"/>
</dbReference>
<feature type="binding site" evidence="7">
    <location>
        <position position="198"/>
    </location>
    <ligand>
        <name>substrate</name>
    </ligand>
</feature>
<feature type="binding site" evidence="7">
    <location>
        <begin position="365"/>
        <end position="366"/>
    </location>
    <ligand>
        <name>substrate</name>
    </ligand>
</feature>
<keyword evidence="3 5" id="KW-0378">Hydrolase</keyword>
<dbReference type="PANTHER" id="PTHR43053:SF3">
    <property type="entry name" value="ALPHA-GALACTOSIDASE C-RELATED"/>
    <property type="match status" value="1"/>
</dbReference>
<dbReference type="PANTHER" id="PTHR43053">
    <property type="entry name" value="GLYCOSIDASE FAMILY 31"/>
    <property type="match status" value="1"/>
</dbReference>
<dbReference type="InterPro" id="IPR031705">
    <property type="entry name" value="Glyco_hydro_36_C"/>
</dbReference>
<dbReference type="Gene3D" id="2.60.40.1180">
    <property type="entry name" value="Golgi alpha-mannosidase II"/>
    <property type="match status" value="1"/>
</dbReference>
<keyword evidence="11" id="KW-1185">Reference proteome</keyword>
<dbReference type="EC" id="3.2.1.22" evidence="2 5"/>
<keyword evidence="4 5" id="KW-0326">Glycosidase</keyword>
<evidence type="ECO:0000256" key="7">
    <source>
        <dbReference type="PIRSR" id="PIRSR005536-2"/>
    </source>
</evidence>
<dbReference type="Gene3D" id="2.70.98.60">
    <property type="entry name" value="alpha-galactosidase from lactobacil brevis"/>
    <property type="match status" value="1"/>
</dbReference>
<evidence type="ECO:0000313" key="10">
    <source>
        <dbReference type="EMBL" id="ANU75639.1"/>
    </source>
</evidence>
<feature type="domain" description="Glycosyl hydrolase family 36 N-terminal" evidence="9">
    <location>
        <begin position="29"/>
        <end position="284"/>
    </location>
</feature>
<evidence type="ECO:0000256" key="3">
    <source>
        <dbReference type="ARBA" id="ARBA00022801"/>
    </source>
</evidence>
<dbReference type="KEGG" id="byl:A4V09_07585"/>
<feature type="active site" description="Nucleophile" evidence="6">
    <location>
        <position position="477"/>
    </location>
</feature>
<protein>
    <recommendedName>
        <fullName evidence="2 5">Alpha-galactosidase</fullName>
        <ecNumber evidence="2 5">3.2.1.22</ecNumber>
    </recommendedName>
</protein>
<comment type="similarity">
    <text evidence="5">Belongs to the glycosyl hydrolase.</text>
</comment>
<evidence type="ECO:0000259" key="8">
    <source>
        <dbReference type="Pfam" id="PF16874"/>
    </source>
</evidence>
<dbReference type="Proteomes" id="UP000092574">
    <property type="component" value="Chromosome"/>
</dbReference>
<accession>A0A1C7IAT6</accession>
<feature type="binding site" evidence="7">
    <location>
        <position position="547"/>
    </location>
    <ligand>
        <name>substrate</name>
    </ligand>
</feature>
<proteinExistence type="inferred from homology"/>
<dbReference type="EMBL" id="CP015405">
    <property type="protein sequence ID" value="ANU75639.1"/>
    <property type="molecule type" value="Genomic_DNA"/>
</dbReference>
<comment type="catalytic activity">
    <reaction evidence="1 5">
        <text>Hydrolysis of terminal, non-reducing alpha-D-galactose residues in alpha-D-galactosides, including galactose oligosaccharides, galactomannans and galactolipids.</text>
        <dbReference type="EC" id="3.2.1.22"/>
    </reaction>
</comment>
<dbReference type="InterPro" id="IPR017853">
    <property type="entry name" value="GH"/>
</dbReference>
<feature type="binding site" evidence="7">
    <location>
        <position position="525"/>
    </location>
    <ligand>
        <name>substrate</name>
    </ligand>
</feature>
<name>A0A1C7IAT6_9FIRM</name>
<evidence type="ECO:0000256" key="1">
    <source>
        <dbReference type="ARBA" id="ARBA00001255"/>
    </source>
</evidence>
<sequence length="729" mass="83532">MTIQFNEETKIFKLDTKETTYLIGVSPEGYVGHIYYGERMEAEDAYYLLRTEEPPYTPGVNAREKSSFLDFFPMEYPSGGVGDYRESCINIRNEAGCMGSEFLYESYTIRDGKPRLEGLPASFGAEDEVQTLEITCTDPVLQVKIVLAYSVFEKEDVITRSVKIINEGKRHLKLEKVYSACLDMDDESFDMITLCGSWARERHIQKRRIGYGKQLVSSARGESGHQEHPFLALATPGTTQEQGKVYAMHFVYSGNFIGQAEKTQFDAVRMVMGIHKEEFCWNLKEGEAFQAPEVVLVYSAEGYGKMTRSLHDFYRNHMIRSPYKNKKRPILINNWEATYFDFNTEKLLDIAREAKKDGIEMLVMDDGWFGRRNSDNCSLGDWTVNEEKINGGLRHLVEEVKKIGLQFGIWFEPEMISPDSELYRAHPDWAIQIPGRQATMSREQYVLDLANPEVVEYAYESVAKILRSAPIDYVKWDMNRQLSDMGSAYLPADAQQELFHRYVLGVYQMQERLLTEFPELLLENCSGGGARFDPGMLYYSPQIWCSDDTDAVERLEIQEGTAMLYPLSAMGAHVSDCPNHSVGRITPFETRGHVALAGTFGYELDITKIPEEDRKMIPKQTELYHKYNDLVREGDYYRIASYSDNGKYDCYLVAAKDRSEVLMTYVQVRGVANSRSRKVRLKGLDLTAMYMLEGTQEKYTGEMLMKGGFLVKGMWGDAVSRLYHFIKIS</sequence>
<gene>
    <name evidence="10" type="ORF">A4V09_07585</name>
</gene>
<evidence type="ECO:0000256" key="2">
    <source>
        <dbReference type="ARBA" id="ARBA00012755"/>
    </source>
</evidence>
<dbReference type="InterPro" id="IPR031704">
    <property type="entry name" value="Glyco_hydro_36_N"/>
</dbReference>
<organism evidence="10 11">
    <name type="scientific">Blautia pseudococcoides</name>
    <dbReference type="NCBI Taxonomy" id="1796616"/>
    <lineage>
        <taxon>Bacteria</taxon>
        <taxon>Bacillati</taxon>
        <taxon>Bacillota</taxon>
        <taxon>Clostridia</taxon>
        <taxon>Lachnospirales</taxon>
        <taxon>Lachnospiraceae</taxon>
        <taxon>Blautia</taxon>
    </lineage>
</organism>
<dbReference type="SUPFAM" id="SSF51445">
    <property type="entry name" value="(Trans)glycosidases"/>
    <property type="match status" value="1"/>
</dbReference>